<organism evidence="12 13">
    <name type="scientific">Lachnospira eligens</name>
    <dbReference type="NCBI Taxonomy" id="39485"/>
    <lineage>
        <taxon>Bacteria</taxon>
        <taxon>Bacillati</taxon>
        <taxon>Bacillota</taxon>
        <taxon>Clostridia</taxon>
        <taxon>Lachnospirales</taxon>
        <taxon>Lachnospiraceae</taxon>
        <taxon>Lachnospira</taxon>
    </lineage>
</organism>
<protein>
    <recommendedName>
        <fullName evidence="8">ATP synthase epsilon chain</fullName>
    </recommendedName>
    <alternativeName>
        <fullName evidence="8">ATP synthase F1 sector epsilon subunit</fullName>
    </alternativeName>
    <alternativeName>
        <fullName evidence="8">F-ATPase epsilon subunit</fullName>
    </alternativeName>
</protein>
<dbReference type="InterPro" id="IPR036794">
    <property type="entry name" value="ATP_F1_dsu/esu_C_sf"/>
</dbReference>
<dbReference type="SUPFAM" id="SSF51344">
    <property type="entry name" value="Epsilon subunit of F1F0-ATP synthase N-terminal domain"/>
    <property type="match status" value="1"/>
</dbReference>
<dbReference type="AlphaFoldDB" id="A0A174Z294"/>
<dbReference type="GO" id="GO:0005886">
    <property type="term" value="C:plasma membrane"/>
    <property type="evidence" value="ECO:0007669"/>
    <property type="project" value="UniProtKB-SubCell"/>
</dbReference>
<dbReference type="HAMAP" id="MF_00530">
    <property type="entry name" value="ATP_synth_epsil_bac"/>
    <property type="match status" value="1"/>
</dbReference>
<dbReference type="InterPro" id="IPR020546">
    <property type="entry name" value="ATP_synth_F1_dsu/esu_N"/>
</dbReference>
<proteinExistence type="inferred from homology"/>
<gene>
    <name evidence="12" type="primary">atpC_2</name>
    <name evidence="8" type="synonym">atpC</name>
    <name evidence="12" type="ORF">ERS852490_02684</name>
</gene>
<evidence type="ECO:0000256" key="8">
    <source>
        <dbReference type="HAMAP-Rule" id="MF_00530"/>
    </source>
</evidence>
<evidence type="ECO:0000256" key="2">
    <source>
        <dbReference type="ARBA" id="ARBA00005712"/>
    </source>
</evidence>
<dbReference type="InterPro" id="IPR036771">
    <property type="entry name" value="ATPsynth_dsu/esu_N"/>
</dbReference>
<comment type="subunit">
    <text evidence="8 9">F-type ATPases have 2 components, CF(1) - the catalytic core - and CF(0) - the membrane proton channel. CF(1) has five subunits: alpha(3), beta(3), gamma(1), delta(1), epsilon(1). CF(0) has three main subunits: a, b and c.</text>
</comment>
<dbReference type="GO" id="GO:0005524">
    <property type="term" value="F:ATP binding"/>
    <property type="evidence" value="ECO:0007669"/>
    <property type="project" value="UniProtKB-UniRule"/>
</dbReference>
<comment type="function">
    <text evidence="8">Produces ATP from ADP in the presence of a proton gradient across the membrane.</text>
</comment>
<dbReference type="SUPFAM" id="SSF46604">
    <property type="entry name" value="Epsilon subunit of F1F0-ATP synthase C-terminal domain"/>
    <property type="match status" value="1"/>
</dbReference>
<dbReference type="OrthoDB" id="9804110at2"/>
<evidence type="ECO:0000256" key="3">
    <source>
        <dbReference type="ARBA" id="ARBA00022448"/>
    </source>
</evidence>
<evidence type="ECO:0000313" key="12">
    <source>
        <dbReference type="EMBL" id="CUQ79029.1"/>
    </source>
</evidence>
<evidence type="ECO:0000256" key="9">
    <source>
        <dbReference type="RuleBase" id="RU003656"/>
    </source>
</evidence>
<keyword evidence="7 8" id="KW-0066">ATP synthesis</keyword>
<comment type="subcellular location">
    <subcellularLocation>
        <location evidence="1 8">Cell membrane</location>
        <topology evidence="1 8">Peripheral membrane protein</topology>
    </subcellularLocation>
</comment>
<keyword evidence="8" id="KW-1003">Cell membrane</keyword>
<feature type="domain" description="ATP synthase epsilon subunit C-terminal" evidence="10">
    <location>
        <begin position="89"/>
        <end position="133"/>
    </location>
</feature>
<dbReference type="NCBIfam" id="TIGR01216">
    <property type="entry name" value="ATP_synt_epsi"/>
    <property type="match status" value="1"/>
</dbReference>
<dbReference type="InterPro" id="IPR001469">
    <property type="entry name" value="ATP_synth_F1_dsu/esu"/>
</dbReference>
<evidence type="ECO:0000256" key="1">
    <source>
        <dbReference type="ARBA" id="ARBA00004202"/>
    </source>
</evidence>
<dbReference type="Pfam" id="PF00401">
    <property type="entry name" value="ATP-synt_DE"/>
    <property type="match status" value="1"/>
</dbReference>
<keyword evidence="5 8" id="KW-0472">Membrane</keyword>
<dbReference type="Gene3D" id="2.60.15.10">
    <property type="entry name" value="F0F1 ATP synthase delta/epsilon subunit, N-terminal"/>
    <property type="match status" value="1"/>
</dbReference>
<dbReference type="RefSeq" id="WP_055216428.1">
    <property type="nucleotide sequence ID" value="NZ_CZBU01000006.1"/>
</dbReference>
<evidence type="ECO:0000313" key="13">
    <source>
        <dbReference type="Proteomes" id="UP000095621"/>
    </source>
</evidence>
<dbReference type="GO" id="GO:0045259">
    <property type="term" value="C:proton-transporting ATP synthase complex"/>
    <property type="evidence" value="ECO:0007669"/>
    <property type="project" value="UniProtKB-KW"/>
</dbReference>
<evidence type="ECO:0000259" key="11">
    <source>
        <dbReference type="Pfam" id="PF02823"/>
    </source>
</evidence>
<dbReference type="PANTHER" id="PTHR13822">
    <property type="entry name" value="ATP SYNTHASE DELTA/EPSILON CHAIN"/>
    <property type="match status" value="1"/>
</dbReference>
<dbReference type="GO" id="GO:0046933">
    <property type="term" value="F:proton-transporting ATP synthase activity, rotational mechanism"/>
    <property type="evidence" value="ECO:0007669"/>
    <property type="project" value="UniProtKB-UniRule"/>
</dbReference>
<keyword evidence="6 8" id="KW-0139">CF(1)</keyword>
<reference evidence="12 13" key="1">
    <citation type="submission" date="2015-09" db="EMBL/GenBank/DDBJ databases">
        <authorList>
            <consortium name="Pathogen Informatics"/>
        </authorList>
    </citation>
    <scope>NUCLEOTIDE SEQUENCE [LARGE SCALE GENOMIC DNA]</scope>
    <source>
        <strain evidence="12 13">2789STDY5834875</strain>
    </source>
</reference>
<dbReference type="Proteomes" id="UP000095621">
    <property type="component" value="Unassembled WGS sequence"/>
</dbReference>
<dbReference type="CDD" id="cd12152">
    <property type="entry name" value="F1-ATPase_delta"/>
    <property type="match status" value="1"/>
</dbReference>
<feature type="domain" description="ATP synthase F1 complex delta/epsilon subunit N-terminal" evidence="11">
    <location>
        <begin position="8"/>
        <end position="85"/>
    </location>
</feature>
<keyword evidence="8" id="KW-0375">Hydrogen ion transport</keyword>
<name>A0A174Z294_9FIRM</name>
<keyword evidence="4 8" id="KW-0406">Ion transport</keyword>
<dbReference type="PANTHER" id="PTHR13822:SF10">
    <property type="entry name" value="ATP SYNTHASE EPSILON CHAIN, CHLOROPLASTIC"/>
    <property type="match status" value="1"/>
</dbReference>
<accession>A0A174Z294</accession>
<keyword evidence="3 8" id="KW-0813">Transport</keyword>
<dbReference type="Pfam" id="PF02823">
    <property type="entry name" value="ATP-synt_DE_N"/>
    <property type="match status" value="1"/>
</dbReference>
<dbReference type="InterPro" id="IPR020547">
    <property type="entry name" value="ATP_synth_F1_esu_C"/>
</dbReference>
<evidence type="ECO:0000256" key="7">
    <source>
        <dbReference type="ARBA" id="ARBA00023310"/>
    </source>
</evidence>
<sequence>MADLQTIKLLVNTPDRVFYHDDATFVELSTSEGDIGVYPGHIPLTAVVVPCVLSIHNGNDIKKAAVHGGIIEILKDKITILAEVAEWSDEIDVERANEARLRAEKRLASHDSNLDMVRAEAALKRSLARIKAVN</sequence>
<dbReference type="Gene3D" id="1.20.5.440">
    <property type="entry name" value="ATP synthase delta/epsilon subunit, C-terminal domain"/>
    <property type="match status" value="1"/>
</dbReference>
<evidence type="ECO:0000256" key="4">
    <source>
        <dbReference type="ARBA" id="ARBA00023065"/>
    </source>
</evidence>
<dbReference type="EMBL" id="CZBU01000006">
    <property type="protein sequence ID" value="CUQ79029.1"/>
    <property type="molecule type" value="Genomic_DNA"/>
</dbReference>
<evidence type="ECO:0000259" key="10">
    <source>
        <dbReference type="Pfam" id="PF00401"/>
    </source>
</evidence>
<evidence type="ECO:0000256" key="6">
    <source>
        <dbReference type="ARBA" id="ARBA00023196"/>
    </source>
</evidence>
<evidence type="ECO:0000256" key="5">
    <source>
        <dbReference type="ARBA" id="ARBA00023136"/>
    </source>
</evidence>
<comment type="similarity">
    <text evidence="2 8 9">Belongs to the ATPase epsilon chain family.</text>
</comment>